<evidence type="ECO:0000256" key="2">
    <source>
        <dbReference type="ARBA" id="ARBA00022801"/>
    </source>
</evidence>
<comment type="similarity">
    <text evidence="1">Belongs to the thioesterase PaaI family.</text>
</comment>
<evidence type="ECO:0000256" key="1">
    <source>
        <dbReference type="ARBA" id="ARBA00008324"/>
    </source>
</evidence>
<reference evidence="4 5" key="1">
    <citation type="journal article" date="2019" name="Plant Biotechnol. J.">
        <title>The red bayberry genome and genetic basis of sex determination.</title>
        <authorList>
            <person name="Jia H.M."/>
            <person name="Jia H.J."/>
            <person name="Cai Q.L."/>
            <person name="Wang Y."/>
            <person name="Zhao H.B."/>
            <person name="Yang W.F."/>
            <person name="Wang G.Y."/>
            <person name="Li Y.H."/>
            <person name="Zhan D.L."/>
            <person name="Shen Y.T."/>
            <person name="Niu Q.F."/>
            <person name="Chang L."/>
            <person name="Qiu J."/>
            <person name="Zhao L."/>
            <person name="Xie H.B."/>
            <person name="Fu W.Y."/>
            <person name="Jin J."/>
            <person name="Li X.W."/>
            <person name="Jiao Y."/>
            <person name="Zhou C.C."/>
            <person name="Tu T."/>
            <person name="Chai C.Y."/>
            <person name="Gao J.L."/>
            <person name="Fan L.J."/>
            <person name="van de Weg E."/>
            <person name="Wang J.Y."/>
            <person name="Gao Z.S."/>
        </authorList>
    </citation>
    <scope>NUCLEOTIDE SEQUENCE [LARGE SCALE GENOMIC DNA]</scope>
    <source>
        <tissue evidence="4">Leaves</tissue>
    </source>
</reference>
<dbReference type="InterPro" id="IPR006683">
    <property type="entry name" value="Thioestr_dom"/>
</dbReference>
<dbReference type="InterPro" id="IPR029069">
    <property type="entry name" value="HotDog_dom_sf"/>
</dbReference>
<dbReference type="CDD" id="cd03443">
    <property type="entry name" value="PaaI_thioesterase"/>
    <property type="match status" value="1"/>
</dbReference>
<dbReference type="Proteomes" id="UP000516437">
    <property type="component" value="Chromosome 5"/>
</dbReference>
<evidence type="ECO:0000259" key="3">
    <source>
        <dbReference type="Pfam" id="PF03061"/>
    </source>
</evidence>
<dbReference type="Pfam" id="PF03061">
    <property type="entry name" value="4HBT"/>
    <property type="match status" value="1"/>
</dbReference>
<gene>
    <name evidence="4" type="ORF">CJ030_MR5G003233</name>
</gene>
<dbReference type="InterPro" id="IPR003736">
    <property type="entry name" value="PAAI_dom"/>
</dbReference>
<dbReference type="AlphaFoldDB" id="A0A6A1VNW5"/>
<dbReference type="PANTHER" id="PTHR21660">
    <property type="entry name" value="THIOESTERASE SUPERFAMILY MEMBER-RELATED"/>
    <property type="match status" value="1"/>
</dbReference>
<dbReference type="GO" id="GO:0047617">
    <property type="term" value="F:fatty acyl-CoA hydrolase activity"/>
    <property type="evidence" value="ECO:0007669"/>
    <property type="project" value="InterPro"/>
</dbReference>
<organism evidence="4 5">
    <name type="scientific">Morella rubra</name>
    <name type="common">Chinese bayberry</name>
    <dbReference type="NCBI Taxonomy" id="262757"/>
    <lineage>
        <taxon>Eukaryota</taxon>
        <taxon>Viridiplantae</taxon>
        <taxon>Streptophyta</taxon>
        <taxon>Embryophyta</taxon>
        <taxon>Tracheophyta</taxon>
        <taxon>Spermatophyta</taxon>
        <taxon>Magnoliopsida</taxon>
        <taxon>eudicotyledons</taxon>
        <taxon>Gunneridae</taxon>
        <taxon>Pentapetalae</taxon>
        <taxon>rosids</taxon>
        <taxon>fabids</taxon>
        <taxon>Fagales</taxon>
        <taxon>Myricaceae</taxon>
        <taxon>Morella</taxon>
    </lineage>
</organism>
<keyword evidence="5" id="KW-1185">Reference proteome</keyword>
<evidence type="ECO:0000313" key="5">
    <source>
        <dbReference type="Proteomes" id="UP000516437"/>
    </source>
</evidence>
<dbReference type="InterPro" id="IPR039298">
    <property type="entry name" value="ACOT13"/>
</dbReference>
<dbReference type="SUPFAM" id="SSF54637">
    <property type="entry name" value="Thioesterase/thiol ester dehydrase-isomerase"/>
    <property type="match status" value="1"/>
</dbReference>
<dbReference type="EMBL" id="RXIC02000023">
    <property type="protein sequence ID" value="KAB1214423.1"/>
    <property type="molecule type" value="Genomic_DNA"/>
</dbReference>
<dbReference type="PANTHER" id="PTHR21660:SF12">
    <property type="entry name" value="OS07G0462700 PROTEIN"/>
    <property type="match status" value="1"/>
</dbReference>
<dbReference type="OrthoDB" id="46529at2759"/>
<proteinExistence type="inferred from homology"/>
<name>A0A6A1VNW5_9ROSI</name>
<feature type="domain" description="Thioesterase" evidence="3">
    <location>
        <begin position="136"/>
        <end position="211"/>
    </location>
</feature>
<dbReference type="Gene3D" id="3.10.129.10">
    <property type="entry name" value="Hotdog Thioesterase"/>
    <property type="match status" value="1"/>
</dbReference>
<dbReference type="NCBIfam" id="TIGR00369">
    <property type="entry name" value="unchar_dom_1"/>
    <property type="match status" value="1"/>
</dbReference>
<keyword evidence="2" id="KW-0378">Hydrolase</keyword>
<accession>A0A6A1VNW5</accession>
<protein>
    <recommendedName>
        <fullName evidence="3">Thioesterase domain-containing protein</fullName>
    </recommendedName>
</protein>
<evidence type="ECO:0000313" key="4">
    <source>
        <dbReference type="EMBL" id="KAB1214423.1"/>
    </source>
</evidence>
<sequence length="229" mass="25055">MTNSNEIPPQCLSLVKYMLEAKDIETPDNLPEDCNTKDLYSDLIRGHLKPERVARGRVTCLLSVAPPIIVTISSLPGDRYALFGFLENEAEDYAYLTCRLIGGRPIGRGICMDFFRGYFTRQAKLAKAAMVVQNSYGSVHGGAVAAVAEMVCIACARTVVAEDKELFLGELSISYLSAARSNTEVIVDGSVVRSGRNLTVVAVEFKLKKTGQLVYTARATFYNMPVAKL</sequence>
<comment type="caution">
    <text evidence="4">The sequence shown here is derived from an EMBL/GenBank/DDBJ whole genome shotgun (WGS) entry which is preliminary data.</text>
</comment>